<dbReference type="CDD" id="cd02440">
    <property type="entry name" value="AdoMet_MTases"/>
    <property type="match status" value="1"/>
</dbReference>
<dbReference type="RefSeq" id="WP_012257387.1">
    <property type="nucleotide sequence ID" value="NC_010175.1"/>
</dbReference>
<evidence type="ECO:0000313" key="3">
    <source>
        <dbReference type="EMBL" id="ABY34733.1"/>
    </source>
</evidence>
<dbReference type="PANTHER" id="PTHR43861">
    <property type="entry name" value="TRANS-ACONITATE 2-METHYLTRANSFERASE-RELATED"/>
    <property type="match status" value="1"/>
</dbReference>
<dbReference type="InterPro" id="IPR029063">
    <property type="entry name" value="SAM-dependent_MTases_sf"/>
</dbReference>
<keyword evidence="1" id="KW-0808">Transferase</keyword>
<dbReference type="EnsemblBacteria" id="ABY34733">
    <property type="protein sequence ID" value="ABY34733"/>
    <property type="gene ID" value="Caur_1513"/>
</dbReference>
<dbReference type="Proteomes" id="UP000002008">
    <property type="component" value="Chromosome"/>
</dbReference>
<keyword evidence="4" id="KW-1185">Reference proteome</keyword>
<dbReference type="GO" id="GO:0008168">
    <property type="term" value="F:methyltransferase activity"/>
    <property type="evidence" value="ECO:0000318"/>
    <property type="project" value="GO_Central"/>
</dbReference>
<feature type="domain" description="Methyltransferase" evidence="2">
    <location>
        <begin position="60"/>
        <end position="154"/>
    </location>
</feature>
<dbReference type="InterPro" id="IPR041698">
    <property type="entry name" value="Methyltransf_25"/>
</dbReference>
<evidence type="ECO:0000259" key="2">
    <source>
        <dbReference type="Pfam" id="PF13649"/>
    </source>
</evidence>
<dbReference type="HOGENOM" id="CLU_1017870_0_0_0"/>
<proteinExistence type="predicted"/>
<keyword evidence="3" id="KW-0489">Methyltransferase</keyword>
<dbReference type="AlphaFoldDB" id="A9WAV2"/>
<dbReference type="STRING" id="324602.Caur_1513"/>
<evidence type="ECO:0000256" key="1">
    <source>
        <dbReference type="ARBA" id="ARBA00022679"/>
    </source>
</evidence>
<dbReference type="GO" id="GO:0032259">
    <property type="term" value="P:methylation"/>
    <property type="evidence" value="ECO:0007669"/>
    <property type="project" value="UniProtKB-KW"/>
</dbReference>
<organism evidence="3 4">
    <name type="scientific">Chloroflexus aurantiacus (strain ATCC 29366 / DSM 635 / J-10-fl)</name>
    <dbReference type="NCBI Taxonomy" id="324602"/>
    <lineage>
        <taxon>Bacteria</taxon>
        <taxon>Bacillati</taxon>
        <taxon>Chloroflexota</taxon>
        <taxon>Chloroflexia</taxon>
        <taxon>Chloroflexales</taxon>
        <taxon>Chloroflexineae</taxon>
        <taxon>Chloroflexaceae</taxon>
        <taxon>Chloroflexus</taxon>
    </lineage>
</organism>
<dbReference type="KEGG" id="cau:Caur_1513"/>
<protein>
    <submittedName>
        <fullName evidence="3">Methyltransferase type 11</fullName>
    </submittedName>
</protein>
<name>A9WAV2_CHLAA</name>
<evidence type="ECO:0000313" key="4">
    <source>
        <dbReference type="Proteomes" id="UP000002008"/>
    </source>
</evidence>
<sequence length="270" mass="31543">MKTYKPGEYWEQRLSQDFDLSGVGHKGLSLDYNIQLYNRRLEVLKSRLSQAKIDISQSRVLEIGCGNGFYTQFFTQHQVREYVGIDITSVSIDNLQQQFPDHRFVCADISELDVSHLEGKFDIVFAADVMFHIVDDEKFKAVIRNVACVLRSGGLLIISDILPQETTQTALHVRLRSKSEYSRLFQENGLTIRYIEPIFVIAHPSPTYGHHLLWNVITIFWKSLLRVKFKRWLIVDSMICRLLLWLDRKFLCPKYGQKTPNSKYIFAYKQ</sequence>
<dbReference type="Gene3D" id="3.40.50.150">
    <property type="entry name" value="Vaccinia Virus protein VP39"/>
    <property type="match status" value="1"/>
</dbReference>
<accession>A9WAV2</accession>
<dbReference type="SUPFAM" id="SSF53335">
    <property type="entry name" value="S-adenosyl-L-methionine-dependent methyltransferases"/>
    <property type="match status" value="1"/>
</dbReference>
<dbReference type="EMBL" id="CP000909">
    <property type="protein sequence ID" value="ABY34733.1"/>
    <property type="molecule type" value="Genomic_DNA"/>
</dbReference>
<reference evidence="4" key="1">
    <citation type="journal article" date="2011" name="BMC Genomics">
        <title>Complete genome sequence of the filamentous anoxygenic phototrophic bacterium Chloroflexus aurantiacus.</title>
        <authorList>
            <person name="Tang K.H."/>
            <person name="Barry K."/>
            <person name="Chertkov O."/>
            <person name="Dalin E."/>
            <person name="Han C.S."/>
            <person name="Hauser L.J."/>
            <person name="Honchak B.M."/>
            <person name="Karbach L.E."/>
            <person name="Land M.L."/>
            <person name="Lapidus A."/>
            <person name="Larimer F.W."/>
            <person name="Mikhailova N."/>
            <person name="Pitluck S."/>
            <person name="Pierson B.K."/>
            <person name="Blankenship R.E."/>
        </authorList>
    </citation>
    <scope>NUCLEOTIDE SEQUENCE [LARGE SCALE GENOMIC DNA]</scope>
    <source>
        <strain evidence="4">ATCC 29366 / DSM 635 / J-10-fl</strain>
    </source>
</reference>
<dbReference type="eggNOG" id="COG2227">
    <property type="taxonomic scope" value="Bacteria"/>
</dbReference>
<dbReference type="InParanoid" id="A9WAV2"/>
<gene>
    <name evidence="3" type="ordered locus">Caur_1513</name>
</gene>
<dbReference type="Pfam" id="PF13649">
    <property type="entry name" value="Methyltransf_25"/>
    <property type="match status" value="1"/>
</dbReference>